<evidence type="ECO:0008006" key="3">
    <source>
        <dbReference type="Google" id="ProtNLM"/>
    </source>
</evidence>
<evidence type="ECO:0000313" key="2">
    <source>
        <dbReference type="Proteomes" id="UP000494125"/>
    </source>
</evidence>
<accession>A0A6P2NP58</accession>
<keyword evidence="2" id="KW-1185">Reference proteome</keyword>
<dbReference type="GeneID" id="93029722"/>
<dbReference type="RefSeq" id="WP_151048816.1">
    <property type="nucleotide sequence ID" value="NZ_CABVPN010000024.1"/>
</dbReference>
<reference evidence="1 2" key="1">
    <citation type="submission" date="2019-09" db="EMBL/GenBank/DDBJ databases">
        <authorList>
            <person name="Depoorter E."/>
        </authorList>
    </citation>
    <scope>NUCLEOTIDE SEQUENCE [LARGE SCALE GENOMIC DNA]</scope>
    <source>
        <strain evidence="1">LMG 24065</strain>
    </source>
</reference>
<evidence type="ECO:0000313" key="1">
    <source>
        <dbReference type="EMBL" id="VWB96638.1"/>
    </source>
</evidence>
<protein>
    <recommendedName>
        <fullName evidence="3">DUF4123 domain-containing protein</fullName>
    </recommendedName>
</protein>
<dbReference type="Proteomes" id="UP000494125">
    <property type="component" value="Unassembled WGS sequence"/>
</dbReference>
<gene>
    <name evidence="1" type="ORF">BDI24065_04653</name>
</gene>
<dbReference type="AlphaFoldDB" id="A0A6P2NP58"/>
<proteinExistence type="predicted"/>
<sequence>MEPHTVDAGWPRQVVRAIVEPAWSALQSGPRPWLLLSGAHSEALEEEVIATIHGFDYRWVWRDTPLEYALPGYRHGPLLVPLDAALLAHAVAIWIPQQAGVILLGPNDENVLVSHVQGLHQFIAADGWPVAFGLHITRALEECCEALPEDQRAQLFGPIEACIWHDGETQTDTWLRADAPDRKAPPLSIDHHLALTPSDEAALNLAGRAWFMREFAHTLTRRFPAYAPADAQLVLRRSLATFADEAHQFGFRLECDIRYYMELRLRYPREPFVEDKTVHALLNRREDHGMSRLFAITARLTQIASLTF</sequence>
<name>A0A6P2NP58_9BURK</name>
<dbReference type="EMBL" id="CABVPN010000024">
    <property type="protein sequence ID" value="VWB96638.1"/>
    <property type="molecule type" value="Genomic_DNA"/>
</dbReference>
<organism evidence="1 2">
    <name type="scientific">Burkholderia diffusa</name>
    <dbReference type="NCBI Taxonomy" id="488732"/>
    <lineage>
        <taxon>Bacteria</taxon>
        <taxon>Pseudomonadati</taxon>
        <taxon>Pseudomonadota</taxon>
        <taxon>Betaproteobacteria</taxon>
        <taxon>Burkholderiales</taxon>
        <taxon>Burkholderiaceae</taxon>
        <taxon>Burkholderia</taxon>
        <taxon>Burkholderia cepacia complex</taxon>
    </lineage>
</organism>